<dbReference type="OrthoDB" id="738752at2"/>
<name>A0A1T5EI80_9SPHI</name>
<reference evidence="2" key="1">
    <citation type="submission" date="2017-02" db="EMBL/GenBank/DDBJ databases">
        <authorList>
            <person name="Varghese N."/>
            <person name="Submissions S."/>
        </authorList>
    </citation>
    <scope>NUCLEOTIDE SEQUENCE [LARGE SCALE GENOMIC DNA]</scope>
    <source>
        <strain evidence="2">DSM 22385</strain>
    </source>
</reference>
<dbReference type="RefSeq" id="WP_079703538.1">
    <property type="nucleotide sequence ID" value="NZ_FUYR01000003.1"/>
</dbReference>
<keyword evidence="2" id="KW-1185">Reference proteome</keyword>
<accession>A0A1T5EI80</accession>
<organism evidence="1 2">
    <name type="scientific">Daejeonella lutea</name>
    <dbReference type="NCBI Taxonomy" id="572036"/>
    <lineage>
        <taxon>Bacteria</taxon>
        <taxon>Pseudomonadati</taxon>
        <taxon>Bacteroidota</taxon>
        <taxon>Sphingobacteriia</taxon>
        <taxon>Sphingobacteriales</taxon>
        <taxon>Sphingobacteriaceae</taxon>
        <taxon>Daejeonella</taxon>
    </lineage>
</organism>
<dbReference type="Proteomes" id="UP000189981">
    <property type="component" value="Unassembled WGS sequence"/>
</dbReference>
<dbReference type="STRING" id="572036.SAMN05661099_3035"/>
<proteinExistence type="predicted"/>
<dbReference type="EMBL" id="FUYR01000003">
    <property type="protein sequence ID" value="SKB83667.1"/>
    <property type="molecule type" value="Genomic_DNA"/>
</dbReference>
<evidence type="ECO:0000313" key="1">
    <source>
        <dbReference type="EMBL" id="SKB83667.1"/>
    </source>
</evidence>
<gene>
    <name evidence="1" type="ORF">SAMN05661099_3035</name>
</gene>
<protein>
    <submittedName>
        <fullName evidence="1">Uncharacterized protein</fullName>
    </submittedName>
</protein>
<evidence type="ECO:0000313" key="2">
    <source>
        <dbReference type="Proteomes" id="UP000189981"/>
    </source>
</evidence>
<sequence>MKFIHHNYNRTYRFFLSGLIGALAFFVSIGASGQTVDFYKGSDCTIATSSDISTGCTATNYIFVQYQNFPQGGLNLPAGWTLKVQANGDFTNGTNVISAQYVSIGFNSVDGGPSGVSGTGNQALSKITPATLINTTTALQSPPHYYFVHKLNMTIAGGSHLLAGSGTYSTTLTLTLVAQNGTIVATNSNVPVSFIVSFNNSCTGATINSYFSNQPVFTDYAAQMAGRTVTDAVSIQYAPNQAVCTGWSLKVRANGNFMNGSNSVPAQYFALRFNRVASGSPTAAQIGVTNNAVALAYSDVALIDQSDQGFTAYAGTEHKFDMIIAGGNHLLVPNGTYTASLTFTLYNQNNQVVSTKIQDVSFQINSSTNSYTVVLQNSSNVVNMVFNTLANYQSGVSVSKARGLKVTGYSGYQILIKTSGSNLENENDETIPVGAVNVETTKFTSTNGAAINVYTRALSTADQIIINNPVSHPSHQVVEYNLRYYTAAADSRLLNKSGTFNTTVLFIAIPR</sequence>
<dbReference type="AlphaFoldDB" id="A0A1T5EI80"/>